<dbReference type="CDD" id="cd00051">
    <property type="entry name" value="EFh"/>
    <property type="match status" value="1"/>
</dbReference>
<keyword evidence="3" id="KW-0677">Repeat</keyword>
<proteinExistence type="inferred from homology"/>
<dbReference type="InterPro" id="IPR002048">
    <property type="entry name" value="EF_hand_dom"/>
</dbReference>
<evidence type="ECO:0000256" key="2">
    <source>
        <dbReference type="ARBA" id="ARBA00020786"/>
    </source>
</evidence>
<dbReference type="PANTHER" id="PTHR23048:SF0">
    <property type="entry name" value="CALMODULIN LIKE 3"/>
    <property type="match status" value="1"/>
</dbReference>
<dbReference type="FunFam" id="1.10.238.10:FF:000178">
    <property type="entry name" value="Calmodulin-2 A"/>
    <property type="match status" value="1"/>
</dbReference>
<dbReference type="InterPro" id="IPR050230">
    <property type="entry name" value="CALM/Myosin/TropC-like"/>
</dbReference>
<dbReference type="AlphaFoldDB" id="A0A9N8DWS9"/>
<protein>
    <recommendedName>
        <fullName evidence="2">Calmodulin</fullName>
    </recommendedName>
</protein>
<feature type="domain" description="EF-hand" evidence="5">
    <location>
        <begin position="35"/>
        <end position="70"/>
    </location>
</feature>
<gene>
    <name evidence="6" type="ORF">SEMRO_426_G140290.1</name>
</gene>
<dbReference type="InterPro" id="IPR011992">
    <property type="entry name" value="EF-hand-dom_pair"/>
</dbReference>
<dbReference type="Proteomes" id="UP001153069">
    <property type="component" value="Unassembled WGS sequence"/>
</dbReference>
<evidence type="ECO:0000256" key="1">
    <source>
        <dbReference type="ARBA" id="ARBA00005253"/>
    </source>
</evidence>
<evidence type="ECO:0000256" key="3">
    <source>
        <dbReference type="ARBA" id="ARBA00022737"/>
    </source>
</evidence>
<organism evidence="6 7">
    <name type="scientific">Seminavis robusta</name>
    <dbReference type="NCBI Taxonomy" id="568900"/>
    <lineage>
        <taxon>Eukaryota</taxon>
        <taxon>Sar</taxon>
        <taxon>Stramenopiles</taxon>
        <taxon>Ochrophyta</taxon>
        <taxon>Bacillariophyta</taxon>
        <taxon>Bacillariophyceae</taxon>
        <taxon>Bacillariophycidae</taxon>
        <taxon>Naviculales</taxon>
        <taxon>Naviculaceae</taxon>
        <taxon>Seminavis</taxon>
    </lineage>
</organism>
<dbReference type="SUPFAM" id="SSF47473">
    <property type="entry name" value="EF-hand"/>
    <property type="match status" value="1"/>
</dbReference>
<feature type="compositionally biased region" description="Basic and acidic residues" evidence="4">
    <location>
        <begin position="1"/>
        <end position="11"/>
    </location>
</feature>
<evidence type="ECO:0000256" key="4">
    <source>
        <dbReference type="SAM" id="MobiDB-lite"/>
    </source>
</evidence>
<evidence type="ECO:0000259" key="5">
    <source>
        <dbReference type="PROSITE" id="PS50222"/>
    </source>
</evidence>
<dbReference type="Pfam" id="PF13499">
    <property type="entry name" value="EF-hand_7"/>
    <property type="match status" value="1"/>
</dbReference>
<evidence type="ECO:0000313" key="6">
    <source>
        <dbReference type="EMBL" id="CAB9510201.1"/>
    </source>
</evidence>
<dbReference type="PROSITE" id="PS50222">
    <property type="entry name" value="EF_HAND_2"/>
    <property type="match status" value="2"/>
</dbReference>
<feature type="region of interest" description="Disordered" evidence="4">
    <location>
        <begin position="1"/>
        <end position="26"/>
    </location>
</feature>
<keyword evidence="7" id="KW-1185">Reference proteome</keyword>
<feature type="domain" description="EF-hand" evidence="5">
    <location>
        <begin position="119"/>
        <end position="154"/>
    </location>
</feature>
<accession>A0A9N8DWS9</accession>
<dbReference type="PANTHER" id="PTHR23048">
    <property type="entry name" value="MYOSIN LIGHT CHAIN 1, 3"/>
    <property type="match status" value="1"/>
</dbReference>
<sequence length="189" mass="21754">MPEIKNSHTEDTLLMSRPSEGLSPSHASVMRLSKGEIEDLREAFRLFDTDGKGVISMQDLKEVAESLALEMGNQQNAFSTHSFRHLSDMLHNVQADNDEENDENEFVRLMSDRRYEEEDSRDEYQRVFDLFDAKGKGYINIADLRRISEELGETMAEEELDEMISKAAPKNGKVTPEDFQRIMTKRLFA</sequence>
<dbReference type="GO" id="GO:0016460">
    <property type="term" value="C:myosin II complex"/>
    <property type="evidence" value="ECO:0007669"/>
    <property type="project" value="TreeGrafter"/>
</dbReference>
<dbReference type="Gene3D" id="1.10.238.10">
    <property type="entry name" value="EF-hand"/>
    <property type="match status" value="2"/>
</dbReference>
<dbReference type="OrthoDB" id="45472at2759"/>
<dbReference type="Pfam" id="PF13405">
    <property type="entry name" value="EF-hand_6"/>
    <property type="match status" value="1"/>
</dbReference>
<comment type="similarity">
    <text evidence="1">Belongs to the centrin family.</text>
</comment>
<name>A0A9N8DWS9_9STRA</name>
<reference evidence="6" key="1">
    <citation type="submission" date="2020-06" db="EMBL/GenBank/DDBJ databases">
        <authorList>
            <consortium name="Plant Systems Biology data submission"/>
        </authorList>
    </citation>
    <scope>NUCLEOTIDE SEQUENCE</scope>
    <source>
        <strain evidence="6">D6</strain>
    </source>
</reference>
<dbReference type="SMART" id="SM00054">
    <property type="entry name" value="EFh"/>
    <property type="match status" value="3"/>
</dbReference>
<dbReference type="GO" id="GO:0005509">
    <property type="term" value="F:calcium ion binding"/>
    <property type="evidence" value="ECO:0007669"/>
    <property type="project" value="InterPro"/>
</dbReference>
<dbReference type="EMBL" id="CAICTM010000425">
    <property type="protein sequence ID" value="CAB9510201.1"/>
    <property type="molecule type" value="Genomic_DNA"/>
</dbReference>
<evidence type="ECO:0000313" key="7">
    <source>
        <dbReference type="Proteomes" id="UP001153069"/>
    </source>
</evidence>
<comment type="caution">
    <text evidence="6">The sequence shown here is derived from an EMBL/GenBank/DDBJ whole genome shotgun (WGS) entry which is preliminary data.</text>
</comment>